<accession>A0A7I8KUZ0</accession>
<dbReference type="AlphaFoldDB" id="A0A7I8KUZ0"/>
<feature type="region of interest" description="Disordered" evidence="1">
    <location>
        <begin position="170"/>
        <end position="209"/>
    </location>
</feature>
<protein>
    <submittedName>
        <fullName evidence="2">Uncharacterized protein</fullName>
    </submittedName>
</protein>
<name>A0A7I8KUZ0_SPIIN</name>
<dbReference type="PANTHER" id="PTHR28096:SF1">
    <property type="entry name" value="PROTEIN FAF1"/>
    <property type="match status" value="1"/>
</dbReference>
<dbReference type="OrthoDB" id="5556956at2759"/>
<dbReference type="PANTHER" id="PTHR28096">
    <property type="entry name" value="PROTEIN FAF1"/>
    <property type="match status" value="1"/>
</dbReference>
<feature type="compositionally biased region" description="Basic residues" evidence="1">
    <location>
        <begin position="192"/>
        <end position="209"/>
    </location>
</feature>
<keyword evidence="3" id="KW-1185">Reference proteome</keyword>
<dbReference type="InterPro" id="IPR027973">
    <property type="entry name" value="FSAF1-like"/>
</dbReference>
<reference evidence="2" key="1">
    <citation type="submission" date="2020-02" db="EMBL/GenBank/DDBJ databases">
        <authorList>
            <person name="Scholz U."/>
            <person name="Mascher M."/>
            <person name="Fiebig A."/>
        </authorList>
    </citation>
    <scope>NUCLEOTIDE SEQUENCE</scope>
</reference>
<dbReference type="GO" id="GO:0000462">
    <property type="term" value="P:maturation of SSU-rRNA from tricistronic rRNA transcript (SSU-rRNA, 5.8S rRNA, LSU-rRNA)"/>
    <property type="evidence" value="ECO:0007669"/>
    <property type="project" value="TreeGrafter"/>
</dbReference>
<dbReference type="Proteomes" id="UP000663760">
    <property type="component" value="Chromosome 9"/>
</dbReference>
<evidence type="ECO:0000313" key="3">
    <source>
        <dbReference type="Proteomes" id="UP000663760"/>
    </source>
</evidence>
<gene>
    <name evidence="2" type="ORF">SI8410_09012119</name>
</gene>
<dbReference type="EMBL" id="LR746272">
    <property type="protein sequence ID" value="CAA7401441.1"/>
    <property type="molecule type" value="Genomic_DNA"/>
</dbReference>
<dbReference type="Pfam" id="PF15375">
    <property type="entry name" value="FSAF1"/>
    <property type="match status" value="1"/>
</dbReference>
<sequence>MVKQGSGAEVIYDTSHAYGRRSGSGSYANEWRNFMSSNLTDMYRKASTSEPADNSDSEEEEVDMMKVLKDIEYLGSSTMSWKERKAMENRKVVFLGGKPPKRQRLPLSVAKVPMKRQKLREEKKLQEDILLGRFQRKRRATEQHDKRRSEGGVLMASDGVFKKGILNVKHLLGEPSQPSREGTRSLKAIGGGRRKGKGNKKGKKKGKKH</sequence>
<organism evidence="2 3">
    <name type="scientific">Spirodela intermedia</name>
    <name type="common">Intermediate duckweed</name>
    <dbReference type="NCBI Taxonomy" id="51605"/>
    <lineage>
        <taxon>Eukaryota</taxon>
        <taxon>Viridiplantae</taxon>
        <taxon>Streptophyta</taxon>
        <taxon>Embryophyta</taxon>
        <taxon>Tracheophyta</taxon>
        <taxon>Spermatophyta</taxon>
        <taxon>Magnoliopsida</taxon>
        <taxon>Liliopsida</taxon>
        <taxon>Araceae</taxon>
        <taxon>Lemnoideae</taxon>
        <taxon>Spirodela</taxon>
    </lineage>
</organism>
<evidence type="ECO:0000313" key="2">
    <source>
        <dbReference type="EMBL" id="CAA7401441.1"/>
    </source>
</evidence>
<dbReference type="GO" id="GO:0005730">
    <property type="term" value="C:nucleolus"/>
    <property type="evidence" value="ECO:0007669"/>
    <property type="project" value="TreeGrafter"/>
</dbReference>
<proteinExistence type="predicted"/>
<dbReference type="InterPro" id="IPR053030">
    <property type="entry name" value="Ribosomal_biogenesis_FAF1-like"/>
</dbReference>
<evidence type="ECO:0000256" key="1">
    <source>
        <dbReference type="SAM" id="MobiDB-lite"/>
    </source>
</evidence>